<dbReference type="EMBL" id="MH816966">
    <property type="protein sequence ID" value="AYD85514.1"/>
    <property type="molecule type" value="Genomic_DNA"/>
</dbReference>
<dbReference type="RefSeq" id="YP_009813051.1">
    <property type="nucleotide sequence ID" value="NC_048073.1"/>
</dbReference>
<evidence type="ECO:0000313" key="1">
    <source>
        <dbReference type="EMBL" id="AYD85514.1"/>
    </source>
</evidence>
<accession>A0A386KK68</accession>
<name>A0A386KK68_9CAUD</name>
<keyword evidence="2" id="KW-1185">Reference proteome</keyword>
<organism evidence="1 2">
    <name type="scientific">Escherichia phage FEC19</name>
    <dbReference type="NCBI Taxonomy" id="2315486"/>
    <lineage>
        <taxon>Viruses</taxon>
        <taxon>Duplodnaviria</taxon>
        <taxon>Heunggongvirae</taxon>
        <taxon>Uroviricota</taxon>
        <taxon>Caudoviricetes</taxon>
        <taxon>Lindbergviridae</taxon>
        <taxon>Wifcevirus</taxon>
        <taxon>Wifcevirus FEC19</taxon>
    </lineage>
</organism>
<protein>
    <submittedName>
        <fullName evidence="1">Uncharacterized protein</fullName>
    </submittedName>
</protein>
<dbReference type="Proteomes" id="UP000268320">
    <property type="component" value="Genome"/>
</dbReference>
<evidence type="ECO:0000313" key="2">
    <source>
        <dbReference type="Proteomes" id="UP000268320"/>
    </source>
</evidence>
<dbReference type="KEGG" id="vg:55004126"/>
<sequence length="51" mass="5728">MNRWCSWKLKRLAWANAANSAGPITAGVGSVWDGEGRWDSLCGTRLFFRVK</sequence>
<dbReference type="GeneID" id="55004126"/>
<reference evidence="1 2" key="1">
    <citation type="submission" date="2018-08" db="EMBL/GenBank/DDBJ databases">
        <title>Characterization and Complete Genome Sequence Analysis of a Lytic Bacteriophage FEC19 infecting Escherichia coli O157:H7.</title>
        <authorList>
            <person name="Fan C."/>
            <person name="Zhao C."/>
            <person name="Tie D."/>
            <person name="Sun Y."/>
        </authorList>
    </citation>
    <scope>NUCLEOTIDE SEQUENCE [LARGE SCALE GENOMIC DNA]</scope>
</reference>
<proteinExistence type="predicted"/>